<comment type="similarity">
    <text evidence="1">Belongs to the pseudomonas-type ThrB family.</text>
</comment>
<dbReference type="SUPFAM" id="SSF56112">
    <property type="entry name" value="Protein kinase-like (PK-like)"/>
    <property type="match status" value="1"/>
</dbReference>
<dbReference type="EMBL" id="JAGFNP010000015">
    <property type="protein sequence ID" value="MBO3735428.1"/>
    <property type="molecule type" value="Genomic_DNA"/>
</dbReference>
<evidence type="ECO:0000313" key="4">
    <source>
        <dbReference type="Proteomes" id="UP000681341"/>
    </source>
</evidence>
<dbReference type="InterPro" id="IPR002575">
    <property type="entry name" value="Aminoglycoside_PTrfase"/>
</dbReference>
<feature type="domain" description="Aminoglycoside phosphotransferase" evidence="2">
    <location>
        <begin position="26"/>
        <end position="274"/>
    </location>
</feature>
<proteinExistence type="inferred from homology"/>
<sequence>MTPDPRLPVDLAALTDAYRLGGIQAIRYLPDGRMNRNWRVDAERGRFALKHLTDRDPDTVRRNLGLLPHLAVAGIPVAAPVATTGGDLVCETGSSAYYLCDWVEGEHVGAEMSLAQAEHMGAVIARVHRALADPGRGLPALQAGSASVNDPDAALAETGRFLKAAERPDQDEFDRAAAPVLRRRLDLIAANAHRRPQPGVVPGPHGWMHGDCQDYNLIWNGDRIRAVIDWDRIRHGAYAEELVRAATWQFNAPDGSIGFAQVAAFLAGYRSVRAIDGTALAEAARRRWWKMLSHCWHLDFHYDRADDSCDDLFFSDDRLMSWWTANLDAVEAAFGA</sequence>
<dbReference type="Gene3D" id="3.90.1200.10">
    <property type="match status" value="1"/>
</dbReference>
<keyword evidence="4" id="KW-1185">Reference proteome</keyword>
<comment type="caution">
    <text evidence="3">The sequence shown here is derived from an EMBL/GenBank/DDBJ whole genome shotgun (WGS) entry which is preliminary data.</text>
</comment>
<gene>
    <name evidence="3" type="ORF">J5V16_21590</name>
</gene>
<evidence type="ECO:0000259" key="2">
    <source>
        <dbReference type="Pfam" id="PF01636"/>
    </source>
</evidence>
<organism evidence="3 4">
    <name type="scientific">Glycomyces niveus</name>
    <dbReference type="NCBI Taxonomy" id="2820287"/>
    <lineage>
        <taxon>Bacteria</taxon>
        <taxon>Bacillati</taxon>
        <taxon>Actinomycetota</taxon>
        <taxon>Actinomycetes</taxon>
        <taxon>Glycomycetales</taxon>
        <taxon>Glycomycetaceae</taxon>
        <taxon>Glycomyces</taxon>
    </lineage>
</organism>
<dbReference type="InterPro" id="IPR011009">
    <property type="entry name" value="Kinase-like_dom_sf"/>
</dbReference>
<dbReference type="RefSeq" id="WP_208499055.1">
    <property type="nucleotide sequence ID" value="NZ_JAGFNP010000015.1"/>
</dbReference>
<dbReference type="PANTHER" id="PTHR21064">
    <property type="entry name" value="AMINOGLYCOSIDE PHOSPHOTRANSFERASE DOMAIN-CONTAINING PROTEIN-RELATED"/>
    <property type="match status" value="1"/>
</dbReference>
<protein>
    <submittedName>
        <fullName evidence="3">Phosphotransferase</fullName>
    </submittedName>
</protein>
<name>A0ABS3U9K8_9ACTN</name>
<dbReference type="PANTHER" id="PTHR21064:SF6">
    <property type="entry name" value="AMINOGLYCOSIDE PHOSPHOTRANSFERASE DOMAIN-CONTAINING PROTEIN"/>
    <property type="match status" value="1"/>
</dbReference>
<dbReference type="InterPro" id="IPR050249">
    <property type="entry name" value="Pseudomonas-type_ThrB"/>
</dbReference>
<evidence type="ECO:0000256" key="1">
    <source>
        <dbReference type="ARBA" id="ARBA00038240"/>
    </source>
</evidence>
<dbReference type="Gene3D" id="3.30.200.20">
    <property type="entry name" value="Phosphorylase Kinase, domain 1"/>
    <property type="match status" value="1"/>
</dbReference>
<dbReference type="Proteomes" id="UP000681341">
    <property type="component" value="Unassembled WGS sequence"/>
</dbReference>
<reference evidence="3 4" key="1">
    <citation type="submission" date="2021-03" db="EMBL/GenBank/DDBJ databases">
        <title>Glycomyces sp. nov., a novel actinomycete isolated from soil.</title>
        <authorList>
            <person name="Yang X."/>
            <person name="Xu X."/>
        </authorList>
    </citation>
    <scope>NUCLEOTIDE SEQUENCE [LARGE SCALE GENOMIC DNA]</scope>
    <source>
        <strain evidence="3 4">NEAU-S30</strain>
    </source>
</reference>
<accession>A0ABS3U9K8</accession>
<dbReference type="Pfam" id="PF01636">
    <property type="entry name" value="APH"/>
    <property type="match status" value="1"/>
</dbReference>
<evidence type="ECO:0000313" key="3">
    <source>
        <dbReference type="EMBL" id="MBO3735428.1"/>
    </source>
</evidence>